<dbReference type="Proteomes" id="UP000605676">
    <property type="component" value="Unassembled WGS sequence"/>
</dbReference>
<evidence type="ECO:0000313" key="2">
    <source>
        <dbReference type="Proteomes" id="UP000605676"/>
    </source>
</evidence>
<dbReference type="EMBL" id="JAENRR010000005">
    <property type="protein sequence ID" value="MBK3516333.1"/>
    <property type="molecule type" value="Genomic_DNA"/>
</dbReference>
<comment type="caution">
    <text evidence="1">The sequence shown here is derived from an EMBL/GenBank/DDBJ whole genome shotgun (WGS) entry which is preliminary data.</text>
</comment>
<sequence length="108" mass="12829">MKKIFNQPNPYKWGFLARHTIDETDYEANSPILFYLKVGQVYDCDITQILNGYVMIFKEAFMDEFNDVAQLLARIPINMHLSKHHKNLFSDFELMMNEFELPIPIYGF</sequence>
<protein>
    <submittedName>
        <fullName evidence="1">Uncharacterized protein</fullName>
    </submittedName>
</protein>
<name>A0ABS1HFB0_9BACT</name>
<accession>A0ABS1HFB0</accession>
<reference evidence="1 2" key="1">
    <citation type="submission" date="2021-01" db="EMBL/GenBank/DDBJ databases">
        <title>Carboxyliciviraga sp.nov., isolated from coastal sediments.</title>
        <authorList>
            <person name="Lu D."/>
            <person name="Zhang T."/>
        </authorList>
    </citation>
    <scope>NUCLEOTIDE SEQUENCE [LARGE SCALE GENOMIC DNA]</scope>
    <source>
        <strain evidence="1 2">N1Y132</strain>
    </source>
</reference>
<proteinExistence type="predicted"/>
<gene>
    <name evidence="1" type="ORF">JIV24_03200</name>
</gene>
<keyword evidence="2" id="KW-1185">Reference proteome</keyword>
<evidence type="ECO:0000313" key="1">
    <source>
        <dbReference type="EMBL" id="MBK3516333.1"/>
    </source>
</evidence>
<dbReference type="RefSeq" id="WP_200463564.1">
    <property type="nucleotide sequence ID" value="NZ_JAENRR010000005.1"/>
</dbReference>
<organism evidence="1 2">
    <name type="scientific">Carboxylicivirga marina</name>
    <dbReference type="NCBI Taxonomy" id="2800988"/>
    <lineage>
        <taxon>Bacteria</taxon>
        <taxon>Pseudomonadati</taxon>
        <taxon>Bacteroidota</taxon>
        <taxon>Bacteroidia</taxon>
        <taxon>Marinilabiliales</taxon>
        <taxon>Marinilabiliaceae</taxon>
        <taxon>Carboxylicivirga</taxon>
    </lineage>
</organism>